<dbReference type="RefSeq" id="WP_110290090.1">
    <property type="nucleotide sequence ID" value="NZ_QICS01000001.1"/>
</dbReference>
<organism evidence="1 2">
    <name type="scientific">Lachnotalea glycerini</name>
    <dbReference type="NCBI Taxonomy" id="1763509"/>
    <lineage>
        <taxon>Bacteria</taxon>
        <taxon>Bacillati</taxon>
        <taxon>Bacillota</taxon>
        <taxon>Clostridia</taxon>
        <taxon>Lachnospirales</taxon>
        <taxon>Lachnospiraceae</taxon>
        <taxon>Lachnotalea</taxon>
    </lineage>
</organism>
<dbReference type="InterPro" id="IPR008930">
    <property type="entry name" value="Terpenoid_cyclase/PrenylTrfase"/>
</dbReference>
<dbReference type="Proteomes" id="UP000247523">
    <property type="component" value="Unassembled WGS sequence"/>
</dbReference>
<evidence type="ECO:0000313" key="2">
    <source>
        <dbReference type="Proteomes" id="UP000247523"/>
    </source>
</evidence>
<dbReference type="SUPFAM" id="SSF48239">
    <property type="entry name" value="Terpenoid cyclases/Protein prenyltransferases"/>
    <property type="match status" value="1"/>
</dbReference>
<accession>A0A318EX54</accession>
<dbReference type="AlphaFoldDB" id="A0A318EX54"/>
<reference evidence="1 2" key="1">
    <citation type="submission" date="2018-05" db="EMBL/GenBank/DDBJ databases">
        <title>Genomic Encyclopedia of Type Strains, Phase IV (KMG-IV): sequencing the most valuable type-strain genomes for metagenomic binning, comparative biology and taxonomic classification.</title>
        <authorList>
            <person name="Goeker M."/>
        </authorList>
    </citation>
    <scope>NUCLEOTIDE SEQUENCE [LARGE SCALE GENOMIC DNA]</scope>
    <source>
        <strain evidence="1 2">DSM 28816</strain>
    </source>
</reference>
<proteinExistence type="predicted"/>
<name>A0A318EX54_9FIRM</name>
<evidence type="ECO:0000313" key="1">
    <source>
        <dbReference type="EMBL" id="PXV95666.1"/>
    </source>
</evidence>
<dbReference type="EMBL" id="QICS01000001">
    <property type="protein sequence ID" value="PXV95666.1"/>
    <property type="molecule type" value="Genomic_DNA"/>
</dbReference>
<comment type="caution">
    <text evidence="1">The sequence shown here is derived from an EMBL/GenBank/DDBJ whole genome shotgun (WGS) entry which is preliminary data.</text>
</comment>
<sequence>MKVLTVQDYQRVRSWVYRYAKHLDITRWRYHFENGSKEDVLEALLFYQNKDGGFGHALEIDCWNPNSTPVCTFIAWDILKEIGCDDKENPIIKGMMKYFERGEVWTEHGCLWSIPTNNEYPVQPWYLFPNAPWFPEDWPPENYTNANFIKFVLNYFDKNSKIYNNVYNIIDYRLSFMSKLSNFFTFAKSDIEQTIETNDWIEFIRCLQKYNLKSNDECVQLFTELLNIMKPTANQDVYENCKKRIENEDKIDSHELDTMVDQIVNGIWSEHGLKCDNPEQKINEIASLGELWWPIYSIVDTLRVLKKYNRLE</sequence>
<protein>
    <submittedName>
        <fullName evidence="1">Uncharacterized protein</fullName>
    </submittedName>
</protein>
<gene>
    <name evidence="1" type="ORF">C8E03_101296</name>
</gene>